<evidence type="ECO:0000313" key="8">
    <source>
        <dbReference type="EMBL" id="CAF9940201.1"/>
    </source>
</evidence>
<evidence type="ECO:0000256" key="6">
    <source>
        <dbReference type="SAM" id="MobiDB-lite"/>
    </source>
</evidence>
<evidence type="ECO:0000256" key="1">
    <source>
        <dbReference type="ARBA" id="ARBA00004123"/>
    </source>
</evidence>
<protein>
    <recommendedName>
        <fullName evidence="7">Xylanolytic transcriptional activator regulatory domain-containing protein</fullName>
    </recommendedName>
</protein>
<gene>
    <name evidence="8" type="ORF">HETSPECPRED_002200</name>
</gene>
<evidence type="ECO:0000259" key="7">
    <source>
        <dbReference type="SMART" id="SM00906"/>
    </source>
</evidence>
<dbReference type="EMBL" id="CAJPDS010000147">
    <property type="protein sequence ID" value="CAF9940201.1"/>
    <property type="molecule type" value="Genomic_DNA"/>
</dbReference>
<dbReference type="GO" id="GO:0005634">
    <property type="term" value="C:nucleus"/>
    <property type="evidence" value="ECO:0007669"/>
    <property type="project" value="UniProtKB-SubCell"/>
</dbReference>
<keyword evidence="3" id="KW-0238">DNA-binding</keyword>
<feature type="domain" description="Xylanolytic transcriptional activator regulatory" evidence="7">
    <location>
        <begin position="238"/>
        <end position="312"/>
    </location>
</feature>
<feature type="compositionally biased region" description="Polar residues" evidence="6">
    <location>
        <begin position="13"/>
        <end position="23"/>
    </location>
</feature>
<dbReference type="GO" id="GO:0006351">
    <property type="term" value="P:DNA-templated transcription"/>
    <property type="evidence" value="ECO:0007669"/>
    <property type="project" value="InterPro"/>
</dbReference>
<evidence type="ECO:0000256" key="3">
    <source>
        <dbReference type="ARBA" id="ARBA00023125"/>
    </source>
</evidence>
<keyword evidence="5" id="KW-0539">Nucleus</keyword>
<sequence length="654" mass="73189">MVHTRERRKWDSSDGSNAQPTSSRGRHLVDEQYYGSSSLVSLLGEINSLLQALVKDNADRALDDDGPIPNQSLTECVTIIENISKYSVVDDRMDLSSDGLPLALPTKGLLDALIEPYFSEINCILPIFRKQKVCEAIRKEYEANTHKTNGAWLLCFNSMIVQTLEARSLSSQTRSSTDDWSIRAYSSAIEVELLRPFLINTKRGLDRLERFLEPKLVNVQALISMCQVALGNFEYKLATLLLHQACFVVKSMGLHQQNAVSRCQSSEEDLECANVFWALYVVDKTISLTTGNSGCLSLHDCDVDLPEKDVSNPYLKHVLARIELACIQEDCYRELLSTKALRQDNAERSLRILSIDHKLDLWAKKHLSVCGSGQANTDSAQVYSNTAISYYLHSTRILTHGSSREAALRIRCREEARICIHLFEKLVRESTTMSNAVILRQIIQDRPLVAFFALFASVIQDRSSEDSAKDTQLMHLALENLETFHHSNKMHDYTQKLLLVVSSCCQVATAIIRNRNNDAFPGMTFSDRMDTCEFPVGNDLVDRKDGIDPDIIAPPRPWVGSEQSPLFFSALDLPEEPNDWSPHSADVLDSASSMADRHLHTRATPSPNGIHSGPVKKAAQLEWQKILGASSTVFPSTDYSNAGNNGKQQPLWSQ</sequence>
<comment type="subcellular location">
    <subcellularLocation>
        <location evidence="1">Nucleus</location>
    </subcellularLocation>
</comment>
<keyword evidence="4" id="KW-0804">Transcription</keyword>
<feature type="region of interest" description="Disordered" evidence="6">
    <location>
        <begin position="634"/>
        <end position="654"/>
    </location>
</feature>
<accession>A0A8H3PFL1</accession>
<evidence type="ECO:0000313" key="9">
    <source>
        <dbReference type="Proteomes" id="UP000664521"/>
    </source>
</evidence>
<evidence type="ECO:0000256" key="2">
    <source>
        <dbReference type="ARBA" id="ARBA00023015"/>
    </source>
</evidence>
<dbReference type="SMART" id="SM00906">
    <property type="entry name" value="Fungal_trans"/>
    <property type="match status" value="1"/>
</dbReference>
<dbReference type="PANTHER" id="PTHR46910:SF37">
    <property type="entry name" value="ZN(II)2CYS6 TRANSCRIPTION FACTOR (EUROFUNG)"/>
    <property type="match status" value="1"/>
</dbReference>
<proteinExistence type="predicted"/>
<feature type="region of interest" description="Disordered" evidence="6">
    <location>
        <begin position="1"/>
        <end position="27"/>
    </location>
</feature>
<organism evidence="8 9">
    <name type="scientific">Heterodermia speciosa</name>
    <dbReference type="NCBI Taxonomy" id="116794"/>
    <lineage>
        <taxon>Eukaryota</taxon>
        <taxon>Fungi</taxon>
        <taxon>Dikarya</taxon>
        <taxon>Ascomycota</taxon>
        <taxon>Pezizomycotina</taxon>
        <taxon>Lecanoromycetes</taxon>
        <taxon>OSLEUM clade</taxon>
        <taxon>Lecanoromycetidae</taxon>
        <taxon>Caliciales</taxon>
        <taxon>Physciaceae</taxon>
        <taxon>Heterodermia</taxon>
    </lineage>
</organism>
<name>A0A8H3PFL1_9LECA</name>
<dbReference type="GO" id="GO:0008270">
    <property type="term" value="F:zinc ion binding"/>
    <property type="evidence" value="ECO:0007669"/>
    <property type="project" value="InterPro"/>
</dbReference>
<evidence type="ECO:0000256" key="5">
    <source>
        <dbReference type="ARBA" id="ARBA00023242"/>
    </source>
</evidence>
<dbReference type="OrthoDB" id="103819at2759"/>
<dbReference type="Proteomes" id="UP000664521">
    <property type="component" value="Unassembled WGS sequence"/>
</dbReference>
<reference evidence="8" key="1">
    <citation type="submission" date="2021-03" db="EMBL/GenBank/DDBJ databases">
        <authorList>
            <person name="Tagirdzhanova G."/>
        </authorList>
    </citation>
    <scope>NUCLEOTIDE SEQUENCE</scope>
</reference>
<dbReference type="AlphaFoldDB" id="A0A8H3PFL1"/>
<dbReference type="GO" id="GO:0003677">
    <property type="term" value="F:DNA binding"/>
    <property type="evidence" value="ECO:0007669"/>
    <property type="project" value="UniProtKB-KW"/>
</dbReference>
<comment type="caution">
    <text evidence="8">The sequence shown here is derived from an EMBL/GenBank/DDBJ whole genome shotgun (WGS) entry which is preliminary data.</text>
</comment>
<dbReference type="InterPro" id="IPR007219">
    <property type="entry name" value="XnlR_reg_dom"/>
</dbReference>
<dbReference type="CDD" id="cd12148">
    <property type="entry name" value="fungal_TF_MHR"/>
    <property type="match status" value="1"/>
</dbReference>
<dbReference type="PANTHER" id="PTHR46910">
    <property type="entry name" value="TRANSCRIPTION FACTOR PDR1"/>
    <property type="match status" value="1"/>
</dbReference>
<dbReference type="Pfam" id="PF04082">
    <property type="entry name" value="Fungal_trans"/>
    <property type="match status" value="1"/>
</dbReference>
<keyword evidence="2" id="KW-0805">Transcription regulation</keyword>
<dbReference type="GO" id="GO:0003700">
    <property type="term" value="F:DNA-binding transcription factor activity"/>
    <property type="evidence" value="ECO:0007669"/>
    <property type="project" value="InterPro"/>
</dbReference>
<feature type="region of interest" description="Disordered" evidence="6">
    <location>
        <begin position="592"/>
        <end position="615"/>
    </location>
</feature>
<dbReference type="InterPro" id="IPR050987">
    <property type="entry name" value="AtrR-like"/>
</dbReference>
<evidence type="ECO:0000256" key="4">
    <source>
        <dbReference type="ARBA" id="ARBA00023163"/>
    </source>
</evidence>
<keyword evidence="9" id="KW-1185">Reference proteome</keyword>